<sequence>MTDFSDIDVSETLSIPSSTLFFRELQHLVKSRSEGIDLVHWYRMDAPLPRLRIDLVSEPEISSLLQHKLIKSAVPYIEQAIGDKADYLEFIPGKEIRSYTVADVEKLEVSEAEILCLLSQSIPDIQTISYTVNGDVICLPRLLCDSRTVKDVLERNKLDGFWKLYHFACSINAAYLEVSPFCPSK</sequence>
<reference evidence="2 3" key="2">
    <citation type="journal article" date="2012" name="Int. J. Syst. Evol. Microbiol.">
        <title>Vibrio caribbeanicus sp. nov., isolated from the marine sponge Scleritoderma cyanea.</title>
        <authorList>
            <person name="Hoffmann M."/>
            <person name="Monday S.R."/>
            <person name="Allard M.W."/>
            <person name="Strain E.A."/>
            <person name="Whittaker P."/>
            <person name="Naum M."/>
            <person name="McCarthy P.J."/>
            <person name="Lopez J.V."/>
            <person name="Fischer M."/>
            <person name="Brown E.W."/>
        </authorList>
    </citation>
    <scope>NUCLEOTIDE SEQUENCE [LARGE SCALE GENOMIC DNA]</scope>
    <source>
        <strain evidence="2 3">ATCC 19109</strain>
    </source>
</reference>
<reference evidence="1 4" key="3">
    <citation type="submission" date="2014-08" db="EMBL/GenBank/DDBJ databases">
        <title>First Complete Genome Sequence of the Shellfish Pathogen Vibrio tubiashii.</title>
        <authorList>
            <person name="Richards G.P."/>
            <person name="Needleman D.S."/>
            <person name="Watson M.A."/>
            <person name="Bono J.L."/>
        </authorList>
    </citation>
    <scope>NUCLEOTIDE SEQUENCE [LARGE SCALE GENOMIC DNA]</scope>
    <source>
        <strain evidence="1 4">ATCC 19109</strain>
        <plasmid evidence="1">p123</plasmid>
        <plasmid evidence="4">Plasmid p123</plasmid>
    </source>
</reference>
<dbReference type="EMBL" id="CP009357">
    <property type="protein sequence ID" value="AIW17347.1"/>
    <property type="molecule type" value="Genomic_DNA"/>
</dbReference>
<keyword evidence="3" id="KW-1185">Reference proteome</keyword>
<accession>F9TDM0</accession>
<evidence type="ECO:0000313" key="2">
    <source>
        <dbReference type="EMBL" id="EGU46851.1"/>
    </source>
</evidence>
<keyword evidence="1" id="KW-0614">Plasmid</keyword>
<protein>
    <submittedName>
        <fullName evidence="1">Uncharacterized protein</fullName>
    </submittedName>
</protein>
<dbReference type="AlphaFoldDB" id="F9TDM0"/>
<dbReference type="Proteomes" id="UP000030071">
    <property type="component" value="Plasmid p123"/>
</dbReference>
<name>F9TDM0_9VIBR</name>
<organism evidence="1 4">
    <name type="scientific">Vibrio tubiashii ATCC 19109</name>
    <dbReference type="NCBI Taxonomy" id="1051646"/>
    <lineage>
        <taxon>Bacteria</taxon>
        <taxon>Pseudomonadati</taxon>
        <taxon>Pseudomonadota</taxon>
        <taxon>Gammaproteobacteria</taxon>
        <taxon>Vibrionales</taxon>
        <taxon>Vibrionaceae</taxon>
        <taxon>Vibrio</taxon>
        <taxon>Vibrio oreintalis group</taxon>
    </lineage>
</organism>
<dbReference type="KEGG" id="vtu:IX91_25105"/>
<dbReference type="PATRIC" id="fig|1051646.9.peg.4738"/>
<evidence type="ECO:0000313" key="3">
    <source>
        <dbReference type="Proteomes" id="UP000003836"/>
    </source>
</evidence>
<dbReference type="GeneID" id="23448004"/>
<proteinExistence type="predicted"/>
<dbReference type="RefSeq" id="WP_004748869.1">
    <property type="nucleotide sequence ID" value="NZ_AFWI01000216.1"/>
</dbReference>
<evidence type="ECO:0000313" key="1">
    <source>
        <dbReference type="EMBL" id="AIW17347.1"/>
    </source>
</evidence>
<dbReference type="HOGENOM" id="CLU_1460736_0_0_6"/>
<gene>
    <name evidence="1" type="ORF">IX91_25105</name>
    <name evidence="2" type="ORF">VITU9109_10677</name>
</gene>
<reference evidence="2" key="1">
    <citation type="submission" date="2011-08" db="EMBL/GenBank/DDBJ databases">
        <authorList>
            <person name="Hoffman M."/>
            <person name="Strain E.A."/>
            <person name="Brown E."/>
            <person name="Allard M.W."/>
        </authorList>
    </citation>
    <scope>NUCLEOTIDE SEQUENCE</scope>
    <source>
        <strain evidence="2">ATCC 19109</strain>
    </source>
</reference>
<evidence type="ECO:0000313" key="4">
    <source>
        <dbReference type="Proteomes" id="UP000030071"/>
    </source>
</evidence>
<dbReference type="Proteomes" id="UP000003836">
    <property type="component" value="Unassembled WGS sequence"/>
</dbReference>
<dbReference type="EMBL" id="AFWI01000216">
    <property type="protein sequence ID" value="EGU46851.1"/>
    <property type="molecule type" value="Genomic_DNA"/>
</dbReference>
<geneLocation type="plasmid" evidence="1 4">
    <name>p123</name>
</geneLocation>